<dbReference type="AlphaFoldDB" id="A0AAP0FZ88"/>
<dbReference type="PANTHER" id="PTHR47481:SF36">
    <property type="entry name" value="CCHC-TYPE DOMAIN-CONTAINING PROTEIN"/>
    <property type="match status" value="1"/>
</dbReference>
<sequence length="111" mass="12555">MKNVARLQFLENELARATQGDLSISTFFLKMKNLCAEILALDPDEPIFEAKLKRHIIRDLRKEYVVFVTSVQGWVTQPSLLELENLMALQESLARQMAGVTVSEGVSEALF</sequence>
<protein>
    <submittedName>
        <fullName evidence="1">Uncharacterized protein</fullName>
    </submittedName>
</protein>
<keyword evidence="2" id="KW-1185">Reference proteome</keyword>
<dbReference type="PANTHER" id="PTHR47481">
    <property type="match status" value="1"/>
</dbReference>
<name>A0AAP0FZ88_9ASPA</name>
<evidence type="ECO:0000313" key="2">
    <source>
        <dbReference type="Proteomes" id="UP001418222"/>
    </source>
</evidence>
<evidence type="ECO:0000313" key="1">
    <source>
        <dbReference type="EMBL" id="KAK8926654.1"/>
    </source>
</evidence>
<organism evidence="1 2">
    <name type="scientific">Platanthera zijinensis</name>
    <dbReference type="NCBI Taxonomy" id="2320716"/>
    <lineage>
        <taxon>Eukaryota</taxon>
        <taxon>Viridiplantae</taxon>
        <taxon>Streptophyta</taxon>
        <taxon>Embryophyta</taxon>
        <taxon>Tracheophyta</taxon>
        <taxon>Spermatophyta</taxon>
        <taxon>Magnoliopsida</taxon>
        <taxon>Liliopsida</taxon>
        <taxon>Asparagales</taxon>
        <taxon>Orchidaceae</taxon>
        <taxon>Orchidoideae</taxon>
        <taxon>Orchideae</taxon>
        <taxon>Orchidinae</taxon>
        <taxon>Platanthera</taxon>
    </lineage>
</organism>
<dbReference type="EMBL" id="JBBWWQ010000016">
    <property type="protein sequence ID" value="KAK8926654.1"/>
    <property type="molecule type" value="Genomic_DNA"/>
</dbReference>
<accession>A0AAP0FZ88</accession>
<gene>
    <name evidence="1" type="ORF">KSP39_PZI018971</name>
</gene>
<reference evidence="1 2" key="1">
    <citation type="journal article" date="2022" name="Nat. Plants">
        <title>Genomes of leafy and leafless Platanthera orchids illuminate the evolution of mycoheterotrophy.</title>
        <authorList>
            <person name="Li M.H."/>
            <person name="Liu K.W."/>
            <person name="Li Z."/>
            <person name="Lu H.C."/>
            <person name="Ye Q.L."/>
            <person name="Zhang D."/>
            <person name="Wang J.Y."/>
            <person name="Li Y.F."/>
            <person name="Zhong Z.M."/>
            <person name="Liu X."/>
            <person name="Yu X."/>
            <person name="Liu D.K."/>
            <person name="Tu X.D."/>
            <person name="Liu B."/>
            <person name="Hao Y."/>
            <person name="Liao X.Y."/>
            <person name="Jiang Y.T."/>
            <person name="Sun W.H."/>
            <person name="Chen J."/>
            <person name="Chen Y.Q."/>
            <person name="Ai Y."/>
            <person name="Zhai J.W."/>
            <person name="Wu S.S."/>
            <person name="Zhou Z."/>
            <person name="Hsiao Y.Y."/>
            <person name="Wu W.L."/>
            <person name="Chen Y.Y."/>
            <person name="Lin Y.F."/>
            <person name="Hsu J.L."/>
            <person name="Li C.Y."/>
            <person name="Wang Z.W."/>
            <person name="Zhao X."/>
            <person name="Zhong W.Y."/>
            <person name="Ma X.K."/>
            <person name="Ma L."/>
            <person name="Huang J."/>
            <person name="Chen G.Z."/>
            <person name="Huang M.Z."/>
            <person name="Huang L."/>
            <person name="Peng D.H."/>
            <person name="Luo Y.B."/>
            <person name="Zou S.Q."/>
            <person name="Chen S.P."/>
            <person name="Lan S."/>
            <person name="Tsai W.C."/>
            <person name="Van de Peer Y."/>
            <person name="Liu Z.J."/>
        </authorList>
    </citation>
    <scope>NUCLEOTIDE SEQUENCE [LARGE SCALE GENOMIC DNA]</scope>
    <source>
        <strain evidence="1">Lor287</strain>
    </source>
</reference>
<proteinExistence type="predicted"/>
<dbReference type="Proteomes" id="UP001418222">
    <property type="component" value="Unassembled WGS sequence"/>
</dbReference>
<comment type="caution">
    <text evidence="1">The sequence shown here is derived from an EMBL/GenBank/DDBJ whole genome shotgun (WGS) entry which is preliminary data.</text>
</comment>